<dbReference type="Proteomes" id="UP000814033">
    <property type="component" value="Unassembled WGS sequence"/>
</dbReference>
<accession>A0ACB8RPQ2</accession>
<dbReference type="EMBL" id="MU275946">
    <property type="protein sequence ID" value="KAI0045616.1"/>
    <property type="molecule type" value="Genomic_DNA"/>
</dbReference>
<sequence>MQRSSSLTIDKFTTVHSIAASSQTMTVSLPRTQVLKSSTFHAPPLEDTSLTIPELYDWQYEHSPRHPFFHYEDAPGQMRTILWAEAVRAIHNGARFIASRVHSDVAAAALDGRPTVIGALAATDTLTYVTTELGIMRAGLTVFPISPRNSPEAIAHLLKTTGTAYLLVSGEKMMQDLAQAALEVLRRDEGAREPELSAMPRFEDLYTEDVFSGDLRPYPSVKFDLETNILILHSSGSTAFPKPIPWSHPAFRALCGVPWRGELDLCGLIMSCHAMPVFHGMGIIQICIVVSSGVEMAVFKPAFPAVMPNPQNVLEASIVSKSDIVAGAPAFLEAWSKNPDAMRYLRSTKAVVWGGGPLPKEIGDYLISEGVEIHPQYGSSECGVINKFIPLKALGSDWEYFTISPHCLPVLLPQDDGSFELVLVDHEAHHPVVLNTKVDGRDAYATSDLLVPHPTRQGLWKIYGRKDDQIMLSIGEKTNPGPLEGILNQDRHVMAAVMFGRGKPQNGVIIDPKPQYAFDPQDEQKLIEFRNAIWPTVEKMNEYAPQHSRLFKEMLLVATPSKGFVYTAKMTARRQAILKDYAPEIEALYRNITETAQTDIPVPLKWSQLETLHFVREAVHHVMRRNVADDVDVFQHGCDSLQATYIRNSVLRALRETSPKVAKGISSTFVYDRPTIIQMAAHLHKAAVDPNADHTSVLATRGQELQAIVNKYTTAFPTRSISATPNHRHSGKVYLVTGTTGGLGANLLAQLLASPSVSRVYAFNRPSKSASLAERHADAFSRRGLDEGLLLSHKLVNLEGDLSRPSFGLDPSTYTELQGTVTHIIHNAWRINLNISLLSFEDSIVGVRRLVDFALSSPLADSPRLLFVSSIGVFINFDNRGAVEEEELRNPEIAVGKGYTESKWISERILDAAAERTEVKPVIVRLGQVCGETNGVWNQTEWFPAMVKSAATLKCLPNLDGTVSWITAPDAASAIIEMSKSDADSPRTLHLVHPRGVPFSSLISPLSSALGVPLVPYNQWLAALERSSPSADAPIAEVEHTQRENPAIALLDFFRSARVGPHWEPLGVARLSTDRAVLVSDTLRVRAEPLGEQNARQWLRAWQASGFLAAPVRLY</sequence>
<reference evidence="1" key="1">
    <citation type="submission" date="2021-02" db="EMBL/GenBank/DDBJ databases">
        <authorList>
            <consortium name="DOE Joint Genome Institute"/>
            <person name="Ahrendt S."/>
            <person name="Looney B.P."/>
            <person name="Miyauchi S."/>
            <person name="Morin E."/>
            <person name="Drula E."/>
            <person name="Courty P.E."/>
            <person name="Chicoki N."/>
            <person name="Fauchery L."/>
            <person name="Kohler A."/>
            <person name="Kuo A."/>
            <person name="Labutti K."/>
            <person name="Pangilinan J."/>
            <person name="Lipzen A."/>
            <person name="Riley R."/>
            <person name="Andreopoulos W."/>
            <person name="He G."/>
            <person name="Johnson J."/>
            <person name="Barry K.W."/>
            <person name="Grigoriev I.V."/>
            <person name="Nagy L."/>
            <person name="Hibbett D."/>
            <person name="Henrissat B."/>
            <person name="Matheny P.B."/>
            <person name="Labbe J."/>
            <person name="Martin F."/>
        </authorList>
    </citation>
    <scope>NUCLEOTIDE SEQUENCE</scope>
    <source>
        <strain evidence="1">FP105234-sp</strain>
    </source>
</reference>
<proteinExistence type="predicted"/>
<organism evidence="1 2">
    <name type="scientific">Auriscalpium vulgare</name>
    <dbReference type="NCBI Taxonomy" id="40419"/>
    <lineage>
        <taxon>Eukaryota</taxon>
        <taxon>Fungi</taxon>
        <taxon>Dikarya</taxon>
        <taxon>Basidiomycota</taxon>
        <taxon>Agaricomycotina</taxon>
        <taxon>Agaricomycetes</taxon>
        <taxon>Russulales</taxon>
        <taxon>Auriscalpiaceae</taxon>
        <taxon>Auriscalpium</taxon>
    </lineage>
</organism>
<keyword evidence="2" id="KW-1185">Reference proteome</keyword>
<evidence type="ECO:0000313" key="2">
    <source>
        <dbReference type="Proteomes" id="UP000814033"/>
    </source>
</evidence>
<reference evidence="1" key="2">
    <citation type="journal article" date="2022" name="New Phytol.">
        <title>Evolutionary transition to the ectomycorrhizal habit in the genomes of a hyperdiverse lineage of mushroom-forming fungi.</title>
        <authorList>
            <person name="Looney B."/>
            <person name="Miyauchi S."/>
            <person name="Morin E."/>
            <person name="Drula E."/>
            <person name="Courty P.E."/>
            <person name="Kohler A."/>
            <person name="Kuo A."/>
            <person name="LaButti K."/>
            <person name="Pangilinan J."/>
            <person name="Lipzen A."/>
            <person name="Riley R."/>
            <person name="Andreopoulos W."/>
            <person name="He G."/>
            <person name="Johnson J."/>
            <person name="Nolan M."/>
            <person name="Tritt A."/>
            <person name="Barry K.W."/>
            <person name="Grigoriev I.V."/>
            <person name="Nagy L.G."/>
            <person name="Hibbett D."/>
            <person name="Henrissat B."/>
            <person name="Matheny P.B."/>
            <person name="Labbe J."/>
            <person name="Martin F.M."/>
        </authorList>
    </citation>
    <scope>NUCLEOTIDE SEQUENCE</scope>
    <source>
        <strain evidence="1">FP105234-sp</strain>
    </source>
</reference>
<protein>
    <submittedName>
        <fullName evidence="1">Acetyl-CoA synthetase-like protein</fullName>
    </submittedName>
</protein>
<name>A0ACB8RPQ2_9AGAM</name>
<comment type="caution">
    <text evidence="1">The sequence shown here is derived from an EMBL/GenBank/DDBJ whole genome shotgun (WGS) entry which is preliminary data.</text>
</comment>
<evidence type="ECO:0000313" key="1">
    <source>
        <dbReference type="EMBL" id="KAI0045616.1"/>
    </source>
</evidence>
<gene>
    <name evidence="1" type="ORF">FA95DRAFT_1560967</name>
</gene>